<protein>
    <submittedName>
        <fullName evidence="3">Cyclodeaminase/cyclohydrolase family protein</fullName>
    </submittedName>
</protein>
<proteinExistence type="predicted"/>
<feature type="transmembrane region" description="Helical" evidence="1">
    <location>
        <begin position="23"/>
        <end position="43"/>
    </location>
</feature>
<name>A0ABS0LRJ3_9LACT</name>
<keyword evidence="1" id="KW-1133">Transmembrane helix</keyword>
<organism evidence="3 4">
    <name type="scientific">Facklamia lactis</name>
    <dbReference type="NCBI Taxonomy" id="2749967"/>
    <lineage>
        <taxon>Bacteria</taxon>
        <taxon>Bacillati</taxon>
        <taxon>Bacillota</taxon>
        <taxon>Bacilli</taxon>
        <taxon>Lactobacillales</taxon>
        <taxon>Aerococcaceae</taxon>
        <taxon>Facklamia</taxon>
    </lineage>
</organism>
<comment type="caution">
    <text evidence="3">The sequence shown here is derived from an EMBL/GenBank/DDBJ whole genome shotgun (WGS) entry which is preliminary data.</text>
</comment>
<keyword evidence="4" id="KW-1185">Reference proteome</keyword>
<dbReference type="RefSeq" id="WP_197115691.1">
    <property type="nucleotide sequence ID" value="NZ_JACBXQ010000004.1"/>
</dbReference>
<feature type="domain" description="Cyclodeaminase/cyclohydrolase" evidence="2">
    <location>
        <begin position="6"/>
        <end position="180"/>
    </location>
</feature>
<keyword evidence="1" id="KW-0472">Membrane</keyword>
<evidence type="ECO:0000313" key="3">
    <source>
        <dbReference type="EMBL" id="MBG9986778.1"/>
    </source>
</evidence>
<dbReference type="SUPFAM" id="SSF101262">
    <property type="entry name" value="Methenyltetrahydrofolate cyclohydrolase-like"/>
    <property type="match status" value="1"/>
</dbReference>
<accession>A0ABS0LRJ3</accession>
<sequence>MKELKVTEFINQLASDAPTPGGGAAAGVTAGLGVGAILMAMIFSKNKKMSEQEHEFLLKKIEDFEKSKQIFIEIIDRDASEFEPLSKAYGMPKATDEEIAARNEAMEEGLKIASRPPIDLLNEVEKILTGFEEVIPLIKKMIISDVGVGLQMLRSAIHASSLNLYINGGQIKDEAVKQEYFDLANNKVADLSAKADALYAQVKEILVP</sequence>
<dbReference type="Gene3D" id="1.20.120.680">
    <property type="entry name" value="Formiminotetrahydrofolate cyclodeaminase monomer, up-and-down helical bundle"/>
    <property type="match status" value="1"/>
</dbReference>
<evidence type="ECO:0000313" key="4">
    <source>
        <dbReference type="Proteomes" id="UP000721415"/>
    </source>
</evidence>
<dbReference type="InterPro" id="IPR036178">
    <property type="entry name" value="Formintransfe-cycloase-like_sf"/>
</dbReference>
<evidence type="ECO:0000259" key="2">
    <source>
        <dbReference type="Pfam" id="PF04961"/>
    </source>
</evidence>
<evidence type="ECO:0000256" key="1">
    <source>
        <dbReference type="SAM" id="Phobius"/>
    </source>
</evidence>
<dbReference type="Proteomes" id="UP000721415">
    <property type="component" value="Unassembled WGS sequence"/>
</dbReference>
<dbReference type="InterPro" id="IPR007044">
    <property type="entry name" value="Cyclodeamin/CycHdrlase"/>
</dbReference>
<dbReference type="Pfam" id="PF04961">
    <property type="entry name" value="FTCD_C"/>
    <property type="match status" value="1"/>
</dbReference>
<dbReference type="EMBL" id="JACBXQ010000004">
    <property type="protein sequence ID" value="MBG9986778.1"/>
    <property type="molecule type" value="Genomic_DNA"/>
</dbReference>
<reference evidence="3 4" key="1">
    <citation type="submission" date="2020-07" db="EMBL/GenBank/DDBJ databases">
        <title>Facklamia lactis sp. nov., isolated from raw milk.</title>
        <authorList>
            <person name="Doll E.V."/>
            <person name="Huptas C."/>
            <person name="Staib L."/>
            <person name="Wenning M."/>
            <person name="Scherer S."/>
        </authorList>
    </citation>
    <scope>NUCLEOTIDE SEQUENCE [LARGE SCALE GENOMIC DNA]</scope>
    <source>
        <strain evidence="3 4">DSM 111018</strain>
    </source>
</reference>
<keyword evidence="1" id="KW-0812">Transmembrane</keyword>
<gene>
    <name evidence="3" type="ORF">HZY91_07690</name>
</gene>